<dbReference type="RefSeq" id="WP_036648058.1">
    <property type="nucleotide sequence ID" value="NZ_JQCR01000001.1"/>
</dbReference>
<dbReference type="EMBL" id="JQCR01000001">
    <property type="protein sequence ID" value="KGE21105.1"/>
    <property type="molecule type" value="Genomic_DNA"/>
</dbReference>
<sequence>MADLTIKRGDTFIYTAQWAGVSLSDLRSQVRDSLGRLVSEVSISETDDADIFLLTVSDTSEWPVGTLFTDIQCIVGEITLSSVTMTINVARDVTQ</sequence>
<name>A0A098MEW6_9BACL</name>
<accession>A0A098MEW6</accession>
<organism evidence="2 3">
    <name type="scientific">Paenibacillus wynnii</name>
    <dbReference type="NCBI Taxonomy" id="268407"/>
    <lineage>
        <taxon>Bacteria</taxon>
        <taxon>Bacillati</taxon>
        <taxon>Bacillota</taxon>
        <taxon>Bacilli</taxon>
        <taxon>Bacillales</taxon>
        <taxon>Paenibacillaceae</taxon>
        <taxon>Paenibacillus</taxon>
    </lineage>
</organism>
<comment type="caution">
    <text evidence="2">The sequence shown here is derived from an EMBL/GenBank/DDBJ whole genome shotgun (WGS) entry which is preliminary data.</text>
</comment>
<evidence type="ECO:0000313" key="1">
    <source>
        <dbReference type="EMBL" id="KGE16233.1"/>
    </source>
</evidence>
<keyword evidence="3" id="KW-1185">Reference proteome</keyword>
<reference evidence="2 3" key="1">
    <citation type="submission" date="2014-08" db="EMBL/GenBank/DDBJ databases">
        <authorList>
            <person name="den Bakker H.C."/>
        </authorList>
    </citation>
    <scope>NUCLEOTIDE SEQUENCE [LARGE SCALE GENOMIC DNA]</scope>
    <source>
        <strain evidence="2 3">DSM 18334</strain>
    </source>
</reference>
<dbReference type="Proteomes" id="UP000029734">
    <property type="component" value="Unassembled WGS sequence"/>
</dbReference>
<dbReference type="AlphaFoldDB" id="A0A098MEW6"/>
<dbReference type="OrthoDB" id="7270495at2"/>
<protein>
    <submittedName>
        <fullName evidence="2">Uncharacterized protein</fullName>
    </submittedName>
</protein>
<evidence type="ECO:0000313" key="2">
    <source>
        <dbReference type="EMBL" id="KGE21105.1"/>
    </source>
</evidence>
<gene>
    <name evidence="2" type="ORF">PWYN_02930</name>
    <name evidence="1" type="ORF">PWYN_15840</name>
</gene>
<reference evidence="2 3" key="2">
    <citation type="submission" date="2014-10" db="EMBL/GenBank/DDBJ databases">
        <title>Comparative genomics of the Paenibacillus odorifer group.</title>
        <authorList>
            <person name="Tsai Y.-C."/>
            <person name="Martin N."/>
            <person name="Korlach J."/>
            <person name="Wiedmann M."/>
        </authorList>
    </citation>
    <scope>NUCLEOTIDE SEQUENCE [LARGE SCALE GENOMIC DNA]</scope>
    <source>
        <strain evidence="2 3">DSM 18334</strain>
    </source>
</reference>
<dbReference type="EMBL" id="JQCR01000003">
    <property type="protein sequence ID" value="KGE16233.1"/>
    <property type="molecule type" value="Genomic_DNA"/>
</dbReference>
<evidence type="ECO:0000313" key="3">
    <source>
        <dbReference type="Proteomes" id="UP000029734"/>
    </source>
</evidence>
<proteinExistence type="predicted"/>